<keyword evidence="3 4" id="KW-0472">Membrane</keyword>
<dbReference type="GO" id="GO:0016020">
    <property type="term" value="C:membrane"/>
    <property type="evidence" value="ECO:0007669"/>
    <property type="project" value="InterPro"/>
</dbReference>
<evidence type="ECO:0000313" key="6">
    <source>
        <dbReference type="Proteomes" id="UP001341281"/>
    </source>
</evidence>
<keyword evidence="6" id="KW-1185">Reference proteome</keyword>
<gene>
    <name evidence="5" type="ORF">U9M48_031026</name>
</gene>
<evidence type="ECO:0008006" key="7">
    <source>
        <dbReference type="Google" id="ProtNLM"/>
    </source>
</evidence>
<name>A0AAQ3U4X0_PASNO</name>
<dbReference type="Proteomes" id="UP001341281">
    <property type="component" value="Chromosome 07"/>
</dbReference>
<sequence length="104" mass="11163">MMLYKGSLMQLAWNRHASSPVHGAEAPAEAATAAVGGREWFIGSVFIIIATLAWASLFILQTHTIKQYSAQLSLTTLVCFIGTLQAIVVTCFDMNLLAAAYAVS</sequence>
<dbReference type="AlphaFoldDB" id="A0AAQ3U4X0"/>
<feature type="transmembrane region" description="Helical" evidence="4">
    <location>
        <begin position="72"/>
        <end position="103"/>
    </location>
</feature>
<proteinExistence type="predicted"/>
<dbReference type="GO" id="GO:0022857">
    <property type="term" value="F:transmembrane transporter activity"/>
    <property type="evidence" value="ECO:0007669"/>
    <property type="project" value="InterPro"/>
</dbReference>
<evidence type="ECO:0000256" key="4">
    <source>
        <dbReference type="SAM" id="Phobius"/>
    </source>
</evidence>
<reference evidence="5 6" key="1">
    <citation type="submission" date="2024-02" db="EMBL/GenBank/DDBJ databases">
        <title>High-quality chromosome-scale genome assembly of Pensacola bahiagrass (Paspalum notatum Flugge var. saurae).</title>
        <authorList>
            <person name="Vega J.M."/>
            <person name="Podio M."/>
            <person name="Orjuela J."/>
            <person name="Siena L.A."/>
            <person name="Pessino S.C."/>
            <person name="Combes M.C."/>
            <person name="Mariac C."/>
            <person name="Albertini E."/>
            <person name="Pupilli F."/>
            <person name="Ortiz J.P.A."/>
            <person name="Leblanc O."/>
        </authorList>
    </citation>
    <scope>NUCLEOTIDE SEQUENCE [LARGE SCALE GENOMIC DNA]</scope>
    <source>
        <strain evidence="5">R1</strain>
        <tissue evidence="5">Leaf</tissue>
    </source>
</reference>
<dbReference type="InterPro" id="IPR030184">
    <property type="entry name" value="WAT1-related"/>
</dbReference>
<organism evidence="5 6">
    <name type="scientific">Paspalum notatum var. saurae</name>
    <dbReference type="NCBI Taxonomy" id="547442"/>
    <lineage>
        <taxon>Eukaryota</taxon>
        <taxon>Viridiplantae</taxon>
        <taxon>Streptophyta</taxon>
        <taxon>Embryophyta</taxon>
        <taxon>Tracheophyta</taxon>
        <taxon>Spermatophyta</taxon>
        <taxon>Magnoliopsida</taxon>
        <taxon>Liliopsida</taxon>
        <taxon>Poales</taxon>
        <taxon>Poaceae</taxon>
        <taxon>PACMAD clade</taxon>
        <taxon>Panicoideae</taxon>
        <taxon>Andropogonodae</taxon>
        <taxon>Paspaleae</taxon>
        <taxon>Paspalinae</taxon>
        <taxon>Paspalum</taxon>
    </lineage>
</organism>
<evidence type="ECO:0000256" key="1">
    <source>
        <dbReference type="ARBA" id="ARBA00022692"/>
    </source>
</evidence>
<feature type="transmembrane region" description="Helical" evidence="4">
    <location>
        <begin position="39"/>
        <end position="60"/>
    </location>
</feature>
<protein>
    <recommendedName>
        <fullName evidence="7">WAT1-related protein</fullName>
    </recommendedName>
</protein>
<dbReference type="EMBL" id="CP144751">
    <property type="protein sequence ID" value="WVZ83932.1"/>
    <property type="molecule type" value="Genomic_DNA"/>
</dbReference>
<evidence type="ECO:0000256" key="2">
    <source>
        <dbReference type="ARBA" id="ARBA00022989"/>
    </source>
</evidence>
<dbReference type="PANTHER" id="PTHR31218">
    <property type="entry name" value="WAT1-RELATED PROTEIN"/>
    <property type="match status" value="1"/>
</dbReference>
<accession>A0AAQ3U4X0</accession>
<evidence type="ECO:0000313" key="5">
    <source>
        <dbReference type="EMBL" id="WVZ83932.1"/>
    </source>
</evidence>
<keyword evidence="1 4" id="KW-0812">Transmembrane</keyword>
<evidence type="ECO:0000256" key="3">
    <source>
        <dbReference type="ARBA" id="ARBA00023136"/>
    </source>
</evidence>
<keyword evidence="2 4" id="KW-1133">Transmembrane helix</keyword>